<dbReference type="InterPro" id="IPR050966">
    <property type="entry name" value="Glutamyl_endopeptidase"/>
</dbReference>
<dbReference type="Proteomes" id="UP000638981">
    <property type="component" value="Unassembled WGS sequence"/>
</dbReference>
<gene>
    <name evidence="4" type="ORF">GCM10007315_19060</name>
</gene>
<name>A0A918TNE2_9RHOB</name>
<evidence type="ECO:0000313" key="4">
    <source>
        <dbReference type="EMBL" id="GHC56002.1"/>
    </source>
</evidence>
<evidence type="ECO:0000259" key="3">
    <source>
        <dbReference type="Pfam" id="PF00089"/>
    </source>
</evidence>
<keyword evidence="4" id="KW-0645">Protease</keyword>
<dbReference type="Pfam" id="PF00089">
    <property type="entry name" value="Trypsin"/>
    <property type="match status" value="1"/>
</dbReference>
<keyword evidence="4" id="KW-0378">Hydrolase</keyword>
<dbReference type="EMBL" id="BMYJ01000005">
    <property type="protein sequence ID" value="GHC56002.1"/>
    <property type="molecule type" value="Genomic_DNA"/>
</dbReference>
<dbReference type="PANTHER" id="PTHR15462">
    <property type="entry name" value="SERINE PROTEASE"/>
    <property type="match status" value="1"/>
</dbReference>
<dbReference type="GO" id="GO:0006508">
    <property type="term" value="P:proteolysis"/>
    <property type="evidence" value="ECO:0007669"/>
    <property type="project" value="UniProtKB-KW"/>
</dbReference>
<dbReference type="InterPro" id="IPR009003">
    <property type="entry name" value="Peptidase_S1_PA"/>
</dbReference>
<dbReference type="RefSeq" id="WP_189411424.1">
    <property type="nucleotide sequence ID" value="NZ_BMYJ01000005.1"/>
</dbReference>
<proteinExistence type="predicted"/>
<sequence>MVYRRLLLTLLCLAALAAPILAQDAAELRRLDTGDDVRGWSAVGRLNIGKQGFCTGALITPQIVLTAGHCLFDMQTGERISADQIEFLAGWRNGQALAYRQGRRAVPHPEFAYEGAERVERVVYDLALIELDQPILLPGVVPYETDEKPRKGDLVNVVSYAHDRNDAPSLQEECKVLARQSGTLILSCNVDFGSSGAPVFVIRDGVARVVSVVSAKADLDGQPLAIVTPLGESLVAARAALEAEMVAGGEGGRTGSVRVISGGGGGGAKFVKPDGTAP</sequence>
<dbReference type="AlphaFoldDB" id="A0A918TNE2"/>
<reference evidence="4" key="1">
    <citation type="journal article" date="2014" name="Int. J. Syst. Evol. Microbiol.">
        <title>Complete genome sequence of Corynebacterium casei LMG S-19264T (=DSM 44701T), isolated from a smear-ripened cheese.</title>
        <authorList>
            <consortium name="US DOE Joint Genome Institute (JGI-PGF)"/>
            <person name="Walter F."/>
            <person name="Albersmeier A."/>
            <person name="Kalinowski J."/>
            <person name="Ruckert C."/>
        </authorList>
    </citation>
    <scope>NUCLEOTIDE SEQUENCE</scope>
    <source>
        <strain evidence="4">KCTC 23310</strain>
    </source>
</reference>
<evidence type="ECO:0000256" key="1">
    <source>
        <dbReference type="ARBA" id="ARBA00022729"/>
    </source>
</evidence>
<evidence type="ECO:0000313" key="5">
    <source>
        <dbReference type="Proteomes" id="UP000638981"/>
    </source>
</evidence>
<dbReference type="PRINTS" id="PR00722">
    <property type="entry name" value="CHYMOTRYPSIN"/>
</dbReference>
<reference evidence="4" key="2">
    <citation type="submission" date="2020-09" db="EMBL/GenBank/DDBJ databases">
        <authorList>
            <person name="Sun Q."/>
            <person name="Kim S."/>
        </authorList>
    </citation>
    <scope>NUCLEOTIDE SEQUENCE</scope>
    <source>
        <strain evidence="4">KCTC 23310</strain>
    </source>
</reference>
<dbReference type="PROSITE" id="PS00134">
    <property type="entry name" value="TRYPSIN_HIS"/>
    <property type="match status" value="1"/>
</dbReference>
<dbReference type="PANTHER" id="PTHR15462:SF8">
    <property type="entry name" value="SERINE PROTEASE"/>
    <property type="match status" value="1"/>
</dbReference>
<feature type="signal peptide" evidence="2">
    <location>
        <begin position="1"/>
        <end position="22"/>
    </location>
</feature>
<keyword evidence="1 2" id="KW-0732">Signal</keyword>
<accession>A0A918TNE2</accession>
<protein>
    <submittedName>
        <fullName evidence="4">Serine protease</fullName>
    </submittedName>
</protein>
<dbReference type="InterPro" id="IPR001254">
    <property type="entry name" value="Trypsin_dom"/>
</dbReference>
<dbReference type="InterPro" id="IPR001314">
    <property type="entry name" value="Peptidase_S1A"/>
</dbReference>
<dbReference type="SUPFAM" id="SSF50494">
    <property type="entry name" value="Trypsin-like serine proteases"/>
    <property type="match status" value="1"/>
</dbReference>
<feature type="chain" id="PRO_5037656600" evidence="2">
    <location>
        <begin position="23"/>
        <end position="278"/>
    </location>
</feature>
<feature type="domain" description="Peptidase S1" evidence="3">
    <location>
        <begin position="42"/>
        <end position="172"/>
    </location>
</feature>
<dbReference type="InterPro" id="IPR018114">
    <property type="entry name" value="TRYPSIN_HIS"/>
</dbReference>
<comment type="caution">
    <text evidence="4">The sequence shown here is derived from an EMBL/GenBank/DDBJ whole genome shotgun (WGS) entry which is preliminary data.</text>
</comment>
<organism evidence="4 5">
    <name type="scientific">Neogemmobacter tilapiae</name>
    <dbReference type="NCBI Taxonomy" id="875041"/>
    <lineage>
        <taxon>Bacteria</taxon>
        <taxon>Pseudomonadati</taxon>
        <taxon>Pseudomonadota</taxon>
        <taxon>Alphaproteobacteria</taxon>
        <taxon>Rhodobacterales</taxon>
        <taxon>Paracoccaceae</taxon>
        <taxon>Neogemmobacter</taxon>
    </lineage>
</organism>
<dbReference type="GO" id="GO:0004252">
    <property type="term" value="F:serine-type endopeptidase activity"/>
    <property type="evidence" value="ECO:0007669"/>
    <property type="project" value="InterPro"/>
</dbReference>
<dbReference type="InterPro" id="IPR043504">
    <property type="entry name" value="Peptidase_S1_PA_chymotrypsin"/>
</dbReference>
<keyword evidence="5" id="KW-1185">Reference proteome</keyword>
<evidence type="ECO:0000256" key="2">
    <source>
        <dbReference type="SAM" id="SignalP"/>
    </source>
</evidence>
<dbReference type="Gene3D" id="2.40.10.10">
    <property type="entry name" value="Trypsin-like serine proteases"/>
    <property type="match status" value="2"/>
</dbReference>